<accession>A0A4Y7JX69</accession>
<dbReference type="GO" id="GO:0005975">
    <property type="term" value="P:carbohydrate metabolic process"/>
    <property type="evidence" value="ECO:0007669"/>
    <property type="project" value="InterPro"/>
</dbReference>
<dbReference type="Gramene" id="RZC64319">
    <property type="protein sequence ID" value="RZC64319"/>
    <property type="gene ID" value="C5167_008011"/>
</dbReference>
<evidence type="ECO:0000256" key="2">
    <source>
        <dbReference type="ARBA" id="ARBA00022801"/>
    </source>
</evidence>
<feature type="chain" id="PRO_5021234544" description="Glucan endo-1,3-beta-D-glucosidase" evidence="6">
    <location>
        <begin position="24"/>
        <end position="1294"/>
    </location>
</feature>
<organism evidence="7 8">
    <name type="scientific">Papaver somniferum</name>
    <name type="common">Opium poppy</name>
    <dbReference type="NCBI Taxonomy" id="3469"/>
    <lineage>
        <taxon>Eukaryota</taxon>
        <taxon>Viridiplantae</taxon>
        <taxon>Streptophyta</taxon>
        <taxon>Embryophyta</taxon>
        <taxon>Tracheophyta</taxon>
        <taxon>Spermatophyta</taxon>
        <taxon>Magnoliopsida</taxon>
        <taxon>Ranunculales</taxon>
        <taxon>Papaveraceae</taxon>
        <taxon>Papaveroideae</taxon>
        <taxon>Papaver</taxon>
    </lineage>
</organism>
<evidence type="ECO:0000256" key="5">
    <source>
        <dbReference type="RuleBase" id="RU004336"/>
    </source>
</evidence>
<proteinExistence type="inferred from homology"/>
<dbReference type="Pfam" id="PF00332">
    <property type="entry name" value="Glyco_hydro_17"/>
    <property type="match status" value="5"/>
</dbReference>
<dbReference type="Gene3D" id="3.20.20.80">
    <property type="entry name" value="Glycosidases"/>
    <property type="match status" value="5"/>
</dbReference>
<dbReference type="PANTHER" id="PTHR32227">
    <property type="entry name" value="GLUCAN ENDO-1,3-BETA-GLUCOSIDASE BG1-RELATED-RELATED"/>
    <property type="match status" value="1"/>
</dbReference>
<evidence type="ECO:0000313" key="7">
    <source>
        <dbReference type="EMBL" id="RZC64319.1"/>
    </source>
</evidence>
<dbReference type="GO" id="GO:0004553">
    <property type="term" value="F:hydrolase activity, hydrolyzing O-glycosyl compounds"/>
    <property type="evidence" value="ECO:0007669"/>
    <property type="project" value="InterPro"/>
</dbReference>
<dbReference type="Proteomes" id="UP000316621">
    <property type="component" value="Chromosome 6"/>
</dbReference>
<dbReference type="InterPro" id="IPR044965">
    <property type="entry name" value="Glyco_hydro_17_plant"/>
</dbReference>
<dbReference type="STRING" id="3469.A0A4Y7JX69"/>
<keyword evidence="3 5" id="KW-0326">Glycosidase</keyword>
<dbReference type="SUPFAM" id="SSF51445">
    <property type="entry name" value="(Trans)glycosidases"/>
    <property type="match status" value="4"/>
</dbReference>
<keyword evidence="2 5" id="KW-0378">Hydrolase</keyword>
<name>A0A4Y7JX69_PAPSO</name>
<evidence type="ECO:0008006" key="9">
    <source>
        <dbReference type="Google" id="ProtNLM"/>
    </source>
</evidence>
<comment type="similarity">
    <text evidence="1 4">Belongs to the glycosyl hydrolase 17 family.</text>
</comment>
<sequence>MGFMNAFFLICASFSFFTGFAIAGNYHIDCNIGVAYGTQGDNLPPPSRALDPLQTRVRRFRLFDPNPDLLNYFNSTQGIFTIAIGALNKDIENLSKDPNFAKAWVNTNIVRYPRVKFNYIVVGNEMIRTNVSKYVLQAMINMNSAVKQSGVPQSIKVTTVVAMGVLGVSYPPSAAVFTTDSIQIMRGIVSFLQNQGFPLFLNVYPYFAYASNPSKIRLDYALFNTTDVVIQDGNLQYKNLFYAMVDSLIWAVEKAGGSNVEIVVSETGWPSAGNTAVATVEHAKMYINNMITTLMKSGTPKRPEHAMRTHIFAMFNENKKAEGVERNFGIYRPDLTEVYHVNWPPTASCDIGNRAYDMECNFGLNYGTQGDNLPTPDKGLNPLRQVVWRLRLFSPDHAILNYLNSSDSGIVVLSIGTFNEDIEKIAVDQNYANSWVQQNIVPFSEITFSHIVVGNEVIPGPIANFVVQAMINMEKAIKECTGHDIYVTTSVSMNVLGTSYPPSAGEFREDSMTVMRGVVHFLQTGGYPLFINVYPYFAYANNPADIRLDYALFNTTDIVVQDGDLQYNNLFYAMVDSLIWAVEKAQGPDVEIVVSETGWPSAGNGDITTVEHARIYVNNLIATQMKSGTPKRPQHAMKTHIFAMYNENLKPEGVERNFGIYRPDLSEVYHVDWPKWTGAYDPECNIGLNYGTQAEYLPTPDKGLDPLRQVVWRFRLFSPNTVILNYFNRTDGTFIISMGTLNEEIEKIAVDQDYANSWVQRNIIAFPNIIFSHIVVGNEVIPGPKGLKDSIKVMRGVVNFLQTWGYPLFLNVYPYFAYANNPAEIRLDYALFNTTDVVVQDGHLQYNSLFYAMVDAVIWAVEKAGGPDVEIVVSETGWPSAGNGDLTTAEHARMYVNNLIATQMKSGTPKRPQHAMKTHIFSMYNENLKPEGVERNFGIYRPDLSEVYHVDWPKWTQQYDMTGAFGLNYGTKANNLPTPDKALNPLVHYVWRLRIFAPDNGVLDYLNRSYPTQGYTFAVAMGTLNDDVQKIADDQNYANSWVQNNIVPWTNTIFTHIVLGNEVIPGPIGNFVVQAMINMEKAIKECTTQNIQVTTAVAMNVLGVSYPPSAGVFTEDAMEVMRGVVNFLQNRPQYKLLVNVYPYFAYANNPAEVRLDYALFNTTDIVVQDGDLQYSNLFYSMVDAMIWAVEKAGGPDVQISVSETGWPSAGNGDIATVEHARMYVNNLIATLMKSGTPKRPQYPMKTYIFAMYNEDLKPEGVERNFGIYQPDLSEVYHVDWPKWNETVNLGNIVD</sequence>
<dbReference type="PROSITE" id="PS00587">
    <property type="entry name" value="GLYCOSYL_HYDROL_F17"/>
    <property type="match status" value="3"/>
</dbReference>
<dbReference type="InterPro" id="IPR000490">
    <property type="entry name" value="Glyco_hydro_17"/>
</dbReference>
<dbReference type="FunFam" id="3.20.20.80:FF:000010">
    <property type="entry name" value="glucan endo-1,3-beta-glucosidase, basic"/>
    <property type="match status" value="3"/>
</dbReference>
<dbReference type="InterPro" id="IPR017853">
    <property type="entry name" value="GH"/>
</dbReference>
<feature type="signal peptide" evidence="6">
    <location>
        <begin position="1"/>
        <end position="23"/>
    </location>
</feature>
<dbReference type="EMBL" id="CM010720">
    <property type="protein sequence ID" value="RZC64319.1"/>
    <property type="molecule type" value="Genomic_DNA"/>
</dbReference>
<reference evidence="7 8" key="1">
    <citation type="journal article" date="2018" name="Science">
        <title>The opium poppy genome and morphinan production.</title>
        <authorList>
            <person name="Guo L."/>
            <person name="Winzer T."/>
            <person name="Yang X."/>
            <person name="Li Y."/>
            <person name="Ning Z."/>
            <person name="He Z."/>
            <person name="Teodor R."/>
            <person name="Lu Y."/>
            <person name="Bowser T.A."/>
            <person name="Graham I.A."/>
            <person name="Ye K."/>
        </authorList>
    </citation>
    <scope>NUCLEOTIDE SEQUENCE [LARGE SCALE GENOMIC DNA]</scope>
    <source>
        <strain evidence="8">cv. HN1</strain>
        <tissue evidence="7">Leaves</tissue>
    </source>
</reference>
<gene>
    <name evidence="7" type="ORF">C5167_008011</name>
</gene>
<keyword evidence="6" id="KW-0732">Signal</keyword>
<evidence type="ECO:0000256" key="4">
    <source>
        <dbReference type="RuleBase" id="RU004335"/>
    </source>
</evidence>
<evidence type="ECO:0000256" key="6">
    <source>
        <dbReference type="SAM" id="SignalP"/>
    </source>
</evidence>
<evidence type="ECO:0000313" key="8">
    <source>
        <dbReference type="Proteomes" id="UP000316621"/>
    </source>
</evidence>
<protein>
    <recommendedName>
        <fullName evidence="9">Glucan endo-1,3-beta-D-glucosidase</fullName>
    </recommendedName>
</protein>
<keyword evidence="8" id="KW-1185">Reference proteome</keyword>
<evidence type="ECO:0000256" key="3">
    <source>
        <dbReference type="ARBA" id="ARBA00023295"/>
    </source>
</evidence>
<evidence type="ECO:0000256" key="1">
    <source>
        <dbReference type="ARBA" id="ARBA00008773"/>
    </source>
</evidence>